<dbReference type="Gene3D" id="1.25.40.720">
    <property type="entry name" value="Telomere length regulation protein 2, C-terminal domain"/>
    <property type="match status" value="2"/>
</dbReference>
<dbReference type="AlphaFoldDB" id="A0A2K1R0U5"/>
<dbReference type="OrthoDB" id="10258062at2759"/>
<evidence type="ECO:0000256" key="2">
    <source>
        <dbReference type="SAM" id="MobiDB-lite"/>
    </source>
</evidence>
<dbReference type="GO" id="GO:0042162">
    <property type="term" value="F:telomeric DNA binding"/>
    <property type="evidence" value="ECO:0007669"/>
    <property type="project" value="TreeGrafter"/>
</dbReference>
<dbReference type="STRING" id="2082308.A0A2K1R0U5"/>
<dbReference type="GO" id="GO:0051879">
    <property type="term" value="F:Hsp90 protein binding"/>
    <property type="evidence" value="ECO:0007669"/>
    <property type="project" value="TreeGrafter"/>
</dbReference>
<name>A0A2K1R0U5_9PEZI</name>
<dbReference type="Pfam" id="PF10193">
    <property type="entry name" value="Telomere_reg-2"/>
    <property type="match status" value="1"/>
</dbReference>
<dbReference type="EMBL" id="NKHZ01000017">
    <property type="protein sequence ID" value="PNS20924.1"/>
    <property type="molecule type" value="Genomic_DNA"/>
</dbReference>
<sequence length="679" mass="74599">MQAPQQRRFLHHLLPSLDKVFRSNDRSVFIKRSSALLKAITSSNSTLMEDLAGWLRTPSTSCSTSASTRRAAVASISSEAEHLQMIFEHSLKIFGEATFVRHAPSVQQEACAEVLLLSAGHLCRSQPVAFKFLVRSSTYTQMISSRLNASSDKPRILGMCVGMAISALIDPAGKRLEFDVSDLKTPWAKNLMDTTNVNDVAGSLEDLGASEATSREERTKGDQTDPHYPIAIRDSRKEPTKSAQTQVIGPRIVEVMSDDEDGASKSDIGLRPYAKPDSDQEDSDSDPTLINRDKPKIPVYIRDLIAGLQEQDKYDRHKLALEQAAPLIRRKATFGKEVKDHTTELGLILIGLQDTFELENFIQLRLQALIALLLSDPGKLGPWYARQVFEGDYSLSQRGAILSAIGLSAREMAGHTDIDALNPTVTTKDSFASKRLPSKYHQIYTASSDDSQQQKLPPSSSPLSAITSSITSAIISPLAATALDAETGPSILKTRTFSSRLSAASRTKVISNSLSKVLLDAFFNPLIGSFYTHTSGPSSRARNVYLQPHFLTIYLKTLAILVHASGPSTVSLPSLTTEFWTLLLALRAQAKEDASVMEAVLFGLLALLEVNEDTRRVASENAREVVETREWVGGVFERLQRGDGEEEEKLKGLAAGVLVKCGEVMEKWERLMVGEMMDY</sequence>
<dbReference type="PANTHER" id="PTHR15830">
    <property type="entry name" value="TELOMERE LENGTH REGULATION PROTEIN TEL2 FAMILY MEMBER"/>
    <property type="match status" value="1"/>
</dbReference>
<evidence type="ECO:0000313" key="4">
    <source>
        <dbReference type="EMBL" id="PNS20924.1"/>
    </source>
</evidence>
<dbReference type="InterPro" id="IPR051970">
    <property type="entry name" value="TEL2_Regulation"/>
</dbReference>
<dbReference type="InParanoid" id="A0A2K1R0U5"/>
<evidence type="ECO:0000313" key="5">
    <source>
        <dbReference type="Proteomes" id="UP000243797"/>
    </source>
</evidence>
<evidence type="ECO:0000256" key="1">
    <source>
        <dbReference type="ARBA" id="ARBA00006133"/>
    </source>
</evidence>
<gene>
    <name evidence="4" type="ORF">CAC42_2855</name>
</gene>
<dbReference type="Proteomes" id="UP000243797">
    <property type="component" value="Unassembled WGS sequence"/>
</dbReference>
<comment type="caution">
    <text evidence="4">The sequence shown here is derived from an EMBL/GenBank/DDBJ whole genome shotgun (WGS) entry which is preliminary data.</text>
</comment>
<comment type="similarity">
    <text evidence="1">Belongs to the TEL2 family.</text>
</comment>
<dbReference type="GO" id="GO:0051083">
    <property type="term" value="P:'de novo' cotranslational protein folding"/>
    <property type="evidence" value="ECO:0007669"/>
    <property type="project" value="TreeGrafter"/>
</dbReference>
<keyword evidence="5" id="KW-1185">Reference proteome</keyword>
<feature type="domain" description="Telomere length regulation protein conserved" evidence="3">
    <location>
        <begin position="298"/>
        <end position="409"/>
    </location>
</feature>
<organism evidence="4 5">
    <name type="scientific">Sphaceloma murrayae</name>
    <dbReference type="NCBI Taxonomy" id="2082308"/>
    <lineage>
        <taxon>Eukaryota</taxon>
        <taxon>Fungi</taxon>
        <taxon>Dikarya</taxon>
        <taxon>Ascomycota</taxon>
        <taxon>Pezizomycotina</taxon>
        <taxon>Dothideomycetes</taxon>
        <taxon>Dothideomycetidae</taxon>
        <taxon>Myriangiales</taxon>
        <taxon>Elsinoaceae</taxon>
        <taxon>Sphaceloma</taxon>
    </lineage>
</organism>
<dbReference type="InterPro" id="IPR019337">
    <property type="entry name" value="Telomere_length_regulation_dom"/>
</dbReference>
<feature type="compositionally biased region" description="Basic and acidic residues" evidence="2">
    <location>
        <begin position="213"/>
        <end position="225"/>
    </location>
</feature>
<proteinExistence type="inferred from homology"/>
<dbReference type="PANTHER" id="PTHR15830:SF10">
    <property type="entry name" value="TELOMERE LENGTH REGULATION PROTEIN TEL2 HOMOLOG"/>
    <property type="match status" value="1"/>
</dbReference>
<protein>
    <submittedName>
        <fullName evidence="4">ISWI chromatin-remodeling complex ATPase ISW2</fullName>
    </submittedName>
</protein>
<feature type="region of interest" description="Disordered" evidence="2">
    <location>
        <begin position="202"/>
        <end position="292"/>
    </location>
</feature>
<dbReference type="GO" id="GO:0005829">
    <property type="term" value="C:cytosol"/>
    <property type="evidence" value="ECO:0007669"/>
    <property type="project" value="TreeGrafter"/>
</dbReference>
<reference evidence="4 5" key="1">
    <citation type="submission" date="2017-06" db="EMBL/GenBank/DDBJ databases">
        <title>Draft genome sequence of a variant of Elsinoe murrayae.</title>
        <authorList>
            <person name="Cheng Q."/>
        </authorList>
    </citation>
    <scope>NUCLEOTIDE SEQUENCE [LARGE SCALE GENOMIC DNA]</scope>
    <source>
        <strain evidence="4 5">CQ-2017a</strain>
    </source>
</reference>
<accession>A0A2K1R0U5</accession>
<dbReference type="InterPro" id="IPR038528">
    <property type="entry name" value="TEL2_C_sf"/>
</dbReference>
<evidence type="ECO:0000259" key="3">
    <source>
        <dbReference type="Pfam" id="PF10193"/>
    </source>
</evidence>